<dbReference type="GO" id="GO:0016020">
    <property type="term" value="C:membrane"/>
    <property type="evidence" value="ECO:0007669"/>
    <property type="project" value="UniProtKB-SubCell"/>
</dbReference>
<proteinExistence type="inferred from homology"/>
<name>A0A7R9M9Z9_9ACAR</name>
<keyword evidence="3" id="KW-0813">Transport</keyword>
<feature type="domain" description="ABC transmembrane type-1" evidence="13">
    <location>
        <begin position="1"/>
        <end position="102"/>
    </location>
</feature>
<dbReference type="Proteomes" id="UP000728032">
    <property type="component" value="Unassembled WGS sequence"/>
</dbReference>
<dbReference type="InterPro" id="IPR050173">
    <property type="entry name" value="ABC_transporter_C-like"/>
</dbReference>
<keyword evidence="7" id="KW-0067">ATP-binding</keyword>
<evidence type="ECO:0000256" key="3">
    <source>
        <dbReference type="ARBA" id="ARBA00022448"/>
    </source>
</evidence>
<dbReference type="Pfam" id="PF00664">
    <property type="entry name" value="ABC_membrane"/>
    <property type="match status" value="2"/>
</dbReference>
<evidence type="ECO:0000256" key="4">
    <source>
        <dbReference type="ARBA" id="ARBA00022692"/>
    </source>
</evidence>
<evidence type="ECO:0000256" key="5">
    <source>
        <dbReference type="ARBA" id="ARBA00022737"/>
    </source>
</evidence>
<dbReference type="FunFam" id="1.20.1560.10:FF:000013">
    <property type="entry name" value="ABC transporter C family member 2"/>
    <property type="match status" value="1"/>
</dbReference>
<dbReference type="EMBL" id="CAJPVJ010008933">
    <property type="protein sequence ID" value="CAG2172236.1"/>
    <property type="molecule type" value="Genomic_DNA"/>
</dbReference>
<feature type="domain" description="ABC transmembrane type-1" evidence="13">
    <location>
        <begin position="493"/>
        <end position="676"/>
    </location>
</feature>
<dbReference type="CDD" id="cd03250">
    <property type="entry name" value="ABCC_MRP_domain1"/>
    <property type="match status" value="1"/>
</dbReference>
<evidence type="ECO:0000256" key="10">
    <source>
        <dbReference type="SAM" id="MobiDB-lite"/>
    </source>
</evidence>
<keyword evidence="5" id="KW-0677">Repeat</keyword>
<dbReference type="PANTHER" id="PTHR24223:SF456">
    <property type="entry name" value="MULTIDRUG RESISTANCE-ASSOCIATED PROTEIN LETHAL(2)03659"/>
    <property type="match status" value="1"/>
</dbReference>
<evidence type="ECO:0000259" key="13">
    <source>
        <dbReference type="PROSITE" id="PS50929"/>
    </source>
</evidence>
<dbReference type="GO" id="GO:0016887">
    <property type="term" value="F:ATP hydrolysis activity"/>
    <property type="evidence" value="ECO:0007669"/>
    <property type="project" value="InterPro"/>
</dbReference>
<dbReference type="SMART" id="SM00382">
    <property type="entry name" value="AAA"/>
    <property type="match status" value="1"/>
</dbReference>
<dbReference type="InterPro" id="IPR003439">
    <property type="entry name" value="ABC_transporter-like_ATP-bd"/>
</dbReference>
<feature type="domain" description="ABC transporter" evidence="12">
    <location>
        <begin position="160"/>
        <end position="383"/>
    </location>
</feature>
<sequence length="676" mass="76635">MNEIIKGMAVIKMYAWEQHFSQLISDVRKKEMSKIRGSTLLRALNISISIISDKVIIFTIFIVYVLTGEHLSAEKVFVTMAIFNTIRLTMTFFFPYMIGYAAEIYVSCKRVQKFLLLDEIHLKGIQYKESDLDVKKNSNGFNIALIDAQITNRCNDGNSIFVDNVSAKWDIDSDIITLQNISCSLQTGELLAVVGPVGSGKSSFLMSLMNEIEVTTGAVQVEGTIAYAPQESWAFNATILQNILFGKPYELQKFRQIMSVCAMDRDLKQFPFGEKTLVGERGVSLSGGQKARLTLARALYSDADIYLLDDPLSAVDSDVAKHIFEKCITGYLKSKAVVLVTHQIQFIQKATKILVLKEGRPLAYGSYKGLCESEVKSENKFKSDEIISEELMASQELFPRKRTGSSVSAESDDNTRECEQKLVDESKATGTIKGRVYWDYVTAGAGPVLLTLTIVSTLAYQGLFHYTDIWLTDWTNAEDSRNRSEEYTQTDNIVIYSVLMSATFITMIIRSVTFFMMCVIASVNLHNRIFFRLMRAPIAFFENNPIGRILNRFTKDMGIVDEQMPLCLYDLISIAAQLIGFLVVVAFVNWYLIFPALVLIILILLIRWIYIKTARDLKRFENMARSPIYNHMSTTLSGLATIRAFGTQNMFMNQYYRYQNDHTSTYFMCFNSSRAL</sequence>
<evidence type="ECO:0000256" key="1">
    <source>
        <dbReference type="ARBA" id="ARBA00004141"/>
    </source>
</evidence>
<dbReference type="FunFam" id="3.40.50.300:FF:000973">
    <property type="entry name" value="Multidrug resistance-associated protein 4"/>
    <property type="match status" value="1"/>
</dbReference>
<dbReference type="PANTHER" id="PTHR24223">
    <property type="entry name" value="ATP-BINDING CASSETTE SUB-FAMILY C"/>
    <property type="match status" value="1"/>
</dbReference>
<reference evidence="14" key="1">
    <citation type="submission" date="2020-11" db="EMBL/GenBank/DDBJ databases">
        <authorList>
            <person name="Tran Van P."/>
        </authorList>
    </citation>
    <scope>NUCLEOTIDE SEQUENCE</scope>
</reference>
<protein>
    <submittedName>
        <fullName evidence="14">Uncharacterized protein</fullName>
    </submittedName>
</protein>
<dbReference type="PROSITE" id="PS50929">
    <property type="entry name" value="ABC_TM1F"/>
    <property type="match status" value="2"/>
</dbReference>
<evidence type="ECO:0000256" key="7">
    <source>
        <dbReference type="ARBA" id="ARBA00022840"/>
    </source>
</evidence>
<keyword evidence="8 11" id="KW-1133">Transmembrane helix</keyword>
<dbReference type="Pfam" id="PF00005">
    <property type="entry name" value="ABC_tran"/>
    <property type="match status" value="1"/>
</dbReference>
<keyword evidence="4 11" id="KW-0812">Transmembrane</keyword>
<dbReference type="InterPro" id="IPR036640">
    <property type="entry name" value="ABC1_TM_sf"/>
</dbReference>
<dbReference type="InterPro" id="IPR027417">
    <property type="entry name" value="P-loop_NTPase"/>
</dbReference>
<dbReference type="EMBL" id="OC923758">
    <property type="protein sequence ID" value="CAD7655049.1"/>
    <property type="molecule type" value="Genomic_DNA"/>
</dbReference>
<accession>A0A7R9M9Z9</accession>
<feature type="transmembrane region" description="Helical" evidence="11">
    <location>
        <begin position="86"/>
        <end position="106"/>
    </location>
</feature>
<dbReference type="OrthoDB" id="6500128at2759"/>
<dbReference type="PROSITE" id="PS00211">
    <property type="entry name" value="ABC_TRANSPORTER_1"/>
    <property type="match status" value="1"/>
</dbReference>
<feature type="non-terminal residue" evidence="14">
    <location>
        <position position="676"/>
    </location>
</feature>
<keyword evidence="6" id="KW-0547">Nucleotide-binding</keyword>
<dbReference type="Gene3D" id="3.40.50.300">
    <property type="entry name" value="P-loop containing nucleotide triphosphate hydrolases"/>
    <property type="match status" value="1"/>
</dbReference>
<feature type="transmembrane region" description="Helical" evidence="11">
    <location>
        <begin position="493"/>
        <end position="525"/>
    </location>
</feature>
<feature type="transmembrane region" description="Helical" evidence="11">
    <location>
        <begin position="590"/>
        <end position="610"/>
    </location>
</feature>
<organism evidence="14">
    <name type="scientific">Oppiella nova</name>
    <dbReference type="NCBI Taxonomy" id="334625"/>
    <lineage>
        <taxon>Eukaryota</taxon>
        <taxon>Metazoa</taxon>
        <taxon>Ecdysozoa</taxon>
        <taxon>Arthropoda</taxon>
        <taxon>Chelicerata</taxon>
        <taxon>Arachnida</taxon>
        <taxon>Acari</taxon>
        <taxon>Acariformes</taxon>
        <taxon>Sarcoptiformes</taxon>
        <taxon>Oribatida</taxon>
        <taxon>Brachypylina</taxon>
        <taxon>Oppioidea</taxon>
        <taxon>Oppiidae</taxon>
        <taxon>Oppiella</taxon>
    </lineage>
</organism>
<evidence type="ECO:0000256" key="8">
    <source>
        <dbReference type="ARBA" id="ARBA00022989"/>
    </source>
</evidence>
<evidence type="ECO:0000256" key="9">
    <source>
        <dbReference type="ARBA" id="ARBA00023136"/>
    </source>
</evidence>
<keyword evidence="15" id="KW-1185">Reference proteome</keyword>
<dbReference type="GO" id="GO:0005524">
    <property type="term" value="F:ATP binding"/>
    <property type="evidence" value="ECO:0007669"/>
    <property type="project" value="UniProtKB-KW"/>
</dbReference>
<feature type="region of interest" description="Disordered" evidence="10">
    <location>
        <begin position="401"/>
        <end position="420"/>
    </location>
</feature>
<dbReference type="PROSITE" id="PS50893">
    <property type="entry name" value="ABC_TRANSPORTER_2"/>
    <property type="match status" value="1"/>
</dbReference>
<feature type="transmembrane region" description="Helical" evidence="11">
    <location>
        <begin position="437"/>
        <end position="460"/>
    </location>
</feature>
<feature type="transmembrane region" description="Helical" evidence="11">
    <location>
        <begin position="566"/>
        <end position="584"/>
    </location>
</feature>
<dbReference type="InterPro" id="IPR017871">
    <property type="entry name" value="ABC_transporter-like_CS"/>
</dbReference>
<evidence type="ECO:0000256" key="11">
    <source>
        <dbReference type="SAM" id="Phobius"/>
    </source>
</evidence>
<keyword evidence="9 11" id="KW-0472">Membrane</keyword>
<evidence type="ECO:0000313" key="14">
    <source>
        <dbReference type="EMBL" id="CAD7655049.1"/>
    </source>
</evidence>
<dbReference type="SUPFAM" id="SSF52540">
    <property type="entry name" value="P-loop containing nucleoside triphosphate hydrolases"/>
    <property type="match status" value="1"/>
</dbReference>
<dbReference type="GO" id="GO:0140359">
    <property type="term" value="F:ABC-type transporter activity"/>
    <property type="evidence" value="ECO:0007669"/>
    <property type="project" value="InterPro"/>
</dbReference>
<comment type="similarity">
    <text evidence="2">Belongs to the ABC transporter superfamily. ABCC family. Conjugate transporter (TC 3.A.1.208) subfamily.</text>
</comment>
<evidence type="ECO:0000259" key="12">
    <source>
        <dbReference type="PROSITE" id="PS50893"/>
    </source>
</evidence>
<dbReference type="AlphaFoldDB" id="A0A7R9M9Z9"/>
<gene>
    <name evidence="14" type="ORF">ONB1V03_LOCUS11694</name>
</gene>
<dbReference type="Gene3D" id="1.20.1560.10">
    <property type="entry name" value="ABC transporter type 1, transmembrane domain"/>
    <property type="match status" value="2"/>
</dbReference>
<evidence type="ECO:0000313" key="15">
    <source>
        <dbReference type="Proteomes" id="UP000728032"/>
    </source>
</evidence>
<feature type="transmembrane region" description="Helical" evidence="11">
    <location>
        <begin position="39"/>
        <end position="66"/>
    </location>
</feature>
<comment type="subcellular location">
    <subcellularLocation>
        <location evidence="1">Membrane</location>
        <topology evidence="1">Multi-pass membrane protein</topology>
    </subcellularLocation>
</comment>
<evidence type="ECO:0000256" key="6">
    <source>
        <dbReference type="ARBA" id="ARBA00022741"/>
    </source>
</evidence>
<dbReference type="SUPFAM" id="SSF90123">
    <property type="entry name" value="ABC transporter transmembrane region"/>
    <property type="match status" value="1"/>
</dbReference>
<evidence type="ECO:0000256" key="2">
    <source>
        <dbReference type="ARBA" id="ARBA00009726"/>
    </source>
</evidence>
<dbReference type="InterPro" id="IPR011527">
    <property type="entry name" value="ABC1_TM_dom"/>
</dbReference>
<dbReference type="InterPro" id="IPR003593">
    <property type="entry name" value="AAA+_ATPase"/>
</dbReference>